<feature type="region of interest" description="Disordered" evidence="1">
    <location>
        <begin position="1"/>
        <end position="35"/>
    </location>
</feature>
<evidence type="ECO:0000313" key="2">
    <source>
        <dbReference type="EMBL" id="MVA98009.1"/>
    </source>
</evidence>
<evidence type="ECO:0000313" key="3">
    <source>
        <dbReference type="Proteomes" id="UP000463224"/>
    </source>
</evidence>
<dbReference type="AlphaFoldDB" id="A0A844QK02"/>
<dbReference type="Proteomes" id="UP000463224">
    <property type="component" value="Unassembled WGS sequence"/>
</dbReference>
<evidence type="ECO:0000256" key="1">
    <source>
        <dbReference type="SAM" id="MobiDB-lite"/>
    </source>
</evidence>
<protein>
    <submittedName>
        <fullName evidence="2">Uncharacterized protein</fullName>
    </submittedName>
</protein>
<dbReference type="RefSeq" id="WP_156712998.1">
    <property type="nucleotide sequence ID" value="NZ_WPHG01000003.1"/>
</dbReference>
<keyword evidence="3" id="KW-1185">Reference proteome</keyword>
<gene>
    <name evidence="2" type="ORF">GN330_12215</name>
</gene>
<feature type="region of interest" description="Disordered" evidence="1">
    <location>
        <begin position="94"/>
        <end position="146"/>
    </location>
</feature>
<comment type="caution">
    <text evidence="2">The sequence shown here is derived from an EMBL/GenBank/DDBJ whole genome shotgun (WGS) entry which is preliminary data.</text>
</comment>
<reference evidence="2 3" key="1">
    <citation type="submission" date="2019-12" db="EMBL/GenBank/DDBJ databases">
        <title>Nitratireductor arenosus sp. nov., Isolated from sea sand, Jeju island, South Korea.</title>
        <authorList>
            <person name="Kim W."/>
        </authorList>
    </citation>
    <scope>NUCLEOTIDE SEQUENCE [LARGE SCALE GENOMIC DNA]</scope>
    <source>
        <strain evidence="2 3">CAU 1489</strain>
    </source>
</reference>
<accession>A0A844QK02</accession>
<sequence length="146" mass="15807">MRSLTTNDEHGGRAVTVRGPHRSGLEDDIDEDAACPPRPLGPIEVDWRLFEHHLADSDLSEDQKREFIEALWYIIITFVDLGFGIEPVQQAMRLAAASSNEEDAATQKESGPGAAFGKTGGDREAGHNQQAGHNKEEGDDPGGNTS</sequence>
<name>A0A844QK02_9HYPH</name>
<proteinExistence type="predicted"/>
<organism evidence="2 3">
    <name type="scientific">Nitratireductor arenosus</name>
    <dbReference type="NCBI Taxonomy" id="2682096"/>
    <lineage>
        <taxon>Bacteria</taxon>
        <taxon>Pseudomonadati</taxon>
        <taxon>Pseudomonadota</taxon>
        <taxon>Alphaproteobacteria</taxon>
        <taxon>Hyphomicrobiales</taxon>
        <taxon>Phyllobacteriaceae</taxon>
        <taxon>Nitratireductor</taxon>
    </lineage>
</organism>
<dbReference type="EMBL" id="WPHG01000003">
    <property type="protein sequence ID" value="MVA98009.1"/>
    <property type="molecule type" value="Genomic_DNA"/>
</dbReference>